<dbReference type="InterPro" id="IPR016161">
    <property type="entry name" value="Ald_DH/histidinol_DH"/>
</dbReference>
<dbReference type="SUPFAM" id="SSF53720">
    <property type="entry name" value="ALDH-like"/>
    <property type="match status" value="1"/>
</dbReference>
<reference evidence="5 6" key="1">
    <citation type="submission" date="2023-09" db="EMBL/GenBank/DDBJ databases">
        <title>Whole genome shotgun sequencing (WGS) of Bosea sp. ZW T0_25, isolated from stored onions (Allium cepa).</title>
        <authorList>
            <person name="Stoll D.A."/>
            <person name="Huch M."/>
        </authorList>
    </citation>
    <scope>NUCLEOTIDE SEQUENCE [LARGE SCALE GENOMIC DNA]</scope>
    <source>
        <strain evidence="5 6">ZW T0_25</strain>
    </source>
</reference>
<gene>
    <name evidence="5" type="ORF">RKE40_20210</name>
</gene>
<accession>A0ABU3SBR8</accession>
<keyword evidence="6" id="KW-1185">Reference proteome</keyword>
<evidence type="ECO:0000259" key="4">
    <source>
        <dbReference type="Pfam" id="PF00171"/>
    </source>
</evidence>
<dbReference type="InterPro" id="IPR016162">
    <property type="entry name" value="Ald_DH_N"/>
</dbReference>
<name>A0ABU3SBR8_9HYPH</name>
<dbReference type="InterPro" id="IPR029510">
    <property type="entry name" value="Ald_DH_CS_GLU"/>
</dbReference>
<feature type="active site" evidence="2">
    <location>
        <position position="246"/>
    </location>
</feature>
<dbReference type="Gene3D" id="3.40.605.10">
    <property type="entry name" value="Aldehyde Dehydrogenase, Chain A, domain 1"/>
    <property type="match status" value="1"/>
</dbReference>
<feature type="domain" description="Aldehyde dehydrogenase" evidence="4">
    <location>
        <begin position="11"/>
        <end position="472"/>
    </location>
</feature>
<dbReference type="Gene3D" id="3.40.309.10">
    <property type="entry name" value="Aldehyde Dehydrogenase, Chain A, domain 2"/>
    <property type="match status" value="1"/>
</dbReference>
<protein>
    <submittedName>
        <fullName evidence="5">Aldehyde dehydrogenase family protein</fullName>
    </submittedName>
</protein>
<evidence type="ECO:0000313" key="6">
    <source>
        <dbReference type="Proteomes" id="UP001254257"/>
    </source>
</evidence>
<dbReference type="PROSITE" id="PS00687">
    <property type="entry name" value="ALDEHYDE_DEHYDR_GLU"/>
    <property type="match status" value="1"/>
</dbReference>
<evidence type="ECO:0000256" key="1">
    <source>
        <dbReference type="ARBA" id="ARBA00023002"/>
    </source>
</evidence>
<dbReference type="EMBL" id="JAWDID010000036">
    <property type="protein sequence ID" value="MDU0342228.1"/>
    <property type="molecule type" value="Genomic_DNA"/>
</dbReference>
<dbReference type="Pfam" id="PF00171">
    <property type="entry name" value="Aldedh"/>
    <property type="match status" value="1"/>
</dbReference>
<keyword evidence="1 3" id="KW-0560">Oxidoreductase</keyword>
<evidence type="ECO:0000256" key="2">
    <source>
        <dbReference type="PROSITE-ProRule" id="PRU10007"/>
    </source>
</evidence>
<dbReference type="RefSeq" id="WP_316020014.1">
    <property type="nucleotide sequence ID" value="NZ_JAWDID010000036.1"/>
</dbReference>
<evidence type="ECO:0000313" key="5">
    <source>
        <dbReference type="EMBL" id="MDU0342228.1"/>
    </source>
</evidence>
<dbReference type="PANTHER" id="PTHR11699">
    <property type="entry name" value="ALDEHYDE DEHYDROGENASE-RELATED"/>
    <property type="match status" value="1"/>
</dbReference>
<proteinExistence type="inferred from homology"/>
<evidence type="ECO:0000256" key="3">
    <source>
        <dbReference type="RuleBase" id="RU003345"/>
    </source>
</evidence>
<organism evidence="5 6">
    <name type="scientific">Bosea rubneri</name>
    <dbReference type="NCBI Taxonomy" id="3075434"/>
    <lineage>
        <taxon>Bacteria</taxon>
        <taxon>Pseudomonadati</taxon>
        <taxon>Pseudomonadota</taxon>
        <taxon>Alphaproteobacteria</taxon>
        <taxon>Hyphomicrobiales</taxon>
        <taxon>Boseaceae</taxon>
        <taxon>Bosea</taxon>
    </lineage>
</organism>
<comment type="caution">
    <text evidence="5">The sequence shown here is derived from an EMBL/GenBank/DDBJ whole genome shotgun (WGS) entry which is preliminary data.</text>
</comment>
<dbReference type="InterPro" id="IPR016163">
    <property type="entry name" value="Ald_DH_C"/>
</dbReference>
<comment type="similarity">
    <text evidence="3">Belongs to the aldehyde dehydrogenase family.</text>
</comment>
<dbReference type="Proteomes" id="UP001254257">
    <property type="component" value="Unassembled WGS sequence"/>
</dbReference>
<dbReference type="CDD" id="cd07109">
    <property type="entry name" value="ALDH_AAS00426"/>
    <property type="match status" value="1"/>
</dbReference>
<sequence>MTQHFINGRYVAGRSGETMAVLAPATGEEFTRIACGNAQDIDDAVKAAQAAYEGAWGKLTAAERGRLISKLALKVQDHFEELAKIEARDTGKPMAQARADIEATARYFEFYGGAADKVHGHIIPFLNGYSVNVVHEPYGVTGHILPWNYPAQMIGRSLTASLAMGNAVVLKPAEDACQSALRLAELASEVGFPDGAINIVTGRGHEAGEALCRNPGVGFISFTGSPQVGQIIQKACADNFITCTLELGGKSPQIIFDDADFDAAIPTVCKAIVQNTGQTCSAGSRVLVQKNVYDDFIGAVAKEFTKLRAGTPEMDLDCGPVINAKQRGRVQSFIDQAREQGIPVLAEGAIAQGVPNGGFYVTPTLFGQVPRGNRLEQEEVFGPVLAAFSFEDEEDAVRLANSTEYGLVAGVWTGNGGRQQRVAKRVRAGQVFINGYGAGGGIELPFGGTGKSGHGREKGFMALEEFAVTKTIVHKHG</sequence>
<dbReference type="InterPro" id="IPR015590">
    <property type="entry name" value="Aldehyde_DH_dom"/>
</dbReference>
<dbReference type="PROSITE" id="PS00070">
    <property type="entry name" value="ALDEHYDE_DEHYDR_CYS"/>
    <property type="match status" value="1"/>
</dbReference>
<dbReference type="InterPro" id="IPR016160">
    <property type="entry name" value="Ald_DH_CS_CYS"/>
</dbReference>